<keyword evidence="1" id="KW-0812">Transmembrane</keyword>
<keyword evidence="1" id="KW-0472">Membrane</keyword>
<keyword evidence="3" id="KW-1185">Reference proteome</keyword>
<accession>A0A939G171</accession>
<feature type="transmembrane region" description="Helical" evidence="1">
    <location>
        <begin position="42"/>
        <end position="61"/>
    </location>
</feature>
<sequence length="152" mass="15894">MIQIVFALVSGLLFGAGLVISHMVDPAKVLAFLDLAGDWDPSLALVMGAAVAVFFVGYRAAMRMDQPVFAPHFEIPDRRDFDRRLIGGSILFGVGWGLIGLCPGPALADLTLAPQSVLLFVAAMIAGIGLFHLLPKPAPRIAQAAASGAVDA</sequence>
<feature type="transmembrane region" description="Helical" evidence="1">
    <location>
        <begin position="85"/>
        <end position="106"/>
    </location>
</feature>
<feature type="transmembrane region" description="Helical" evidence="1">
    <location>
        <begin position="112"/>
        <end position="134"/>
    </location>
</feature>
<reference evidence="2" key="1">
    <citation type="submission" date="2021-03" db="EMBL/GenBank/DDBJ databases">
        <title>Whole genome sequence of Jiella sp. CQZ9-1.</title>
        <authorList>
            <person name="Tuo L."/>
        </authorList>
    </citation>
    <scope>NUCLEOTIDE SEQUENCE</scope>
    <source>
        <strain evidence="2">CQZ9-1</strain>
    </source>
</reference>
<evidence type="ECO:0000313" key="2">
    <source>
        <dbReference type="EMBL" id="MBO0663272.1"/>
    </source>
</evidence>
<protein>
    <submittedName>
        <fullName evidence="2">YeeE/YedE family protein</fullName>
    </submittedName>
</protein>
<proteinExistence type="predicted"/>
<dbReference type="Proteomes" id="UP000664122">
    <property type="component" value="Unassembled WGS sequence"/>
</dbReference>
<dbReference type="InterPro" id="IPR046513">
    <property type="entry name" value="DUF6691"/>
</dbReference>
<dbReference type="AlphaFoldDB" id="A0A939G171"/>
<dbReference type="RefSeq" id="WP_207258059.1">
    <property type="nucleotide sequence ID" value="NZ_JAFMPP010000009.1"/>
</dbReference>
<name>A0A939G171_9HYPH</name>
<comment type="caution">
    <text evidence="2">The sequence shown here is derived from an EMBL/GenBank/DDBJ whole genome shotgun (WGS) entry which is preliminary data.</text>
</comment>
<gene>
    <name evidence="2" type="ORF">J1C48_11845</name>
</gene>
<evidence type="ECO:0000256" key="1">
    <source>
        <dbReference type="SAM" id="Phobius"/>
    </source>
</evidence>
<dbReference type="Pfam" id="PF20398">
    <property type="entry name" value="DUF6691"/>
    <property type="match status" value="1"/>
</dbReference>
<dbReference type="EMBL" id="JAFMPP010000009">
    <property type="protein sequence ID" value="MBO0663272.1"/>
    <property type="molecule type" value="Genomic_DNA"/>
</dbReference>
<evidence type="ECO:0000313" key="3">
    <source>
        <dbReference type="Proteomes" id="UP000664122"/>
    </source>
</evidence>
<keyword evidence="1" id="KW-1133">Transmembrane helix</keyword>
<organism evidence="2 3">
    <name type="scientific">Jiella flava</name>
    <dbReference type="NCBI Taxonomy" id="2816857"/>
    <lineage>
        <taxon>Bacteria</taxon>
        <taxon>Pseudomonadati</taxon>
        <taxon>Pseudomonadota</taxon>
        <taxon>Alphaproteobacteria</taxon>
        <taxon>Hyphomicrobiales</taxon>
        <taxon>Aurantimonadaceae</taxon>
        <taxon>Jiella</taxon>
    </lineage>
</organism>